<protein>
    <submittedName>
        <fullName evidence="4">Phosphoenolpyruvate synthase</fullName>
    </submittedName>
</protein>
<feature type="transmembrane region" description="Helical" evidence="1">
    <location>
        <begin position="859"/>
        <end position="877"/>
    </location>
</feature>
<dbReference type="SUPFAM" id="SSF56059">
    <property type="entry name" value="Glutathione synthetase ATP-binding domain-like"/>
    <property type="match status" value="1"/>
</dbReference>
<evidence type="ECO:0000256" key="1">
    <source>
        <dbReference type="SAM" id="Phobius"/>
    </source>
</evidence>
<dbReference type="Gene3D" id="3.50.30.10">
    <property type="entry name" value="Phosphohistidine domain"/>
    <property type="match status" value="1"/>
</dbReference>
<dbReference type="GO" id="GO:0016301">
    <property type="term" value="F:kinase activity"/>
    <property type="evidence" value="ECO:0007669"/>
    <property type="project" value="InterPro"/>
</dbReference>
<dbReference type="RefSeq" id="WP_197710056.1">
    <property type="nucleotide sequence ID" value="NZ_BAAAGO010000042.1"/>
</dbReference>
<dbReference type="Proteomes" id="UP000238164">
    <property type="component" value="Chromosome 1"/>
</dbReference>
<dbReference type="InterPro" id="IPR036637">
    <property type="entry name" value="Phosphohistidine_dom_sf"/>
</dbReference>
<dbReference type="InterPro" id="IPR013815">
    <property type="entry name" value="ATP_grasp_subdomain_1"/>
</dbReference>
<evidence type="ECO:0000313" key="4">
    <source>
        <dbReference type="EMBL" id="SPD85678.1"/>
    </source>
</evidence>
<dbReference type="EMBL" id="LT985188">
    <property type="protein sequence ID" value="SPD85678.1"/>
    <property type="molecule type" value="Genomic_DNA"/>
</dbReference>
<evidence type="ECO:0000259" key="3">
    <source>
        <dbReference type="Pfam" id="PF01326"/>
    </source>
</evidence>
<sequence length="882" mass="93297">MMAETPLVLPLSTCSANGLAEVGGKAANLGELVRAGFAVPDGFVVTTAGYDLAVAGTDLAQLVEAGDAAGIARLFDTVALPPELTDAIAGAYRDLDEPAVAVRSSATAEDLPDASFAGQQDTYLNVTGTDALLASIRRCWASLWGERAVAYRAQHHTGAAPRIAVVVQRLVPADVAGVMFTANPGNGRRDQTVITAAWGLGEAVVGGQVEPDEYVVTAGTDVRQRIAGKSVRAVLTDGGSTTEATPADLVDRATLTTEQARELAALGARVEQHFGRPQDVEWALVGERFALLQARPITALPEPTGDRPTEWPMPRDKAMYFRASIIEQLPDPLTPLFADLVRPAVPAGLKALMAELGPNLGELDIDFVTINGYAFYDYSNAALNKMWGMTPHALRLLSRKNFVLDRWRDRALPAYRDVVAPWSSRPPSELSGAELLQGARELLEAGCRYYTNVQMVIPMAATTELSWAALYDGVLRGSSDAQASDFLLGFDSAPIVAEKALYELAVWCRDVPGLPEALERVGAPLPHDAPEGVADADWGRFRARFAAHLDAHGHTLYNLDFANPVPADEPTPVLEAVRHAIAGRAADPAERQRRMTQRRSMLTGELMDRLDPVRRRMARASLSAAQRWAPIREDALAAIGLGWPTMRALLGELGARLVAAGGIESVADVYWLTEAEAETDAAALDDGGAVRDHRASIDERRMIWRGQALATPPQYLPVAGWITWMDSMMPAHTGEQTGPTLKGTGGSGGIVTAPARVLAGAEDFAAFQPGEILVASITTPAYTPLFALAAGVVTDIGGVLSHGSIVAREYGIPAVLGTGVATKRIATGDVITVDGSAGVVHLGGEPEAAAPAGKAVPTWAWVTGAAAATAGVVALIARRRQS</sequence>
<feature type="domain" description="Pyruvate phosphate dikinase AMP/ATP-binding" evidence="3">
    <location>
        <begin position="21"/>
        <end position="305"/>
    </location>
</feature>
<organism evidence="4 5">
    <name type="scientific">Micropruina glycogenica</name>
    <dbReference type="NCBI Taxonomy" id="75385"/>
    <lineage>
        <taxon>Bacteria</taxon>
        <taxon>Bacillati</taxon>
        <taxon>Actinomycetota</taxon>
        <taxon>Actinomycetes</taxon>
        <taxon>Propionibacteriales</taxon>
        <taxon>Nocardioidaceae</taxon>
        <taxon>Micropruina</taxon>
    </lineage>
</organism>
<gene>
    <name evidence="4" type="ORF">MPLG2_0642</name>
</gene>
<dbReference type="InterPro" id="IPR002192">
    <property type="entry name" value="PPDK_AMP/ATP-bd"/>
</dbReference>
<keyword evidence="4" id="KW-0670">Pyruvate</keyword>
<dbReference type="Gene3D" id="3.30.470.20">
    <property type="entry name" value="ATP-grasp fold, B domain"/>
    <property type="match status" value="1"/>
</dbReference>
<evidence type="ECO:0000313" key="5">
    <source>
        <dbReference type="Proteomes" id="UP000238164"/>
    </source>
</evidence>
<keyword evidence="1" id="KW-1133">Transmembrane helix</keyword>
<dbReference type="AlphaFoldDB" id="A0A2N9JDU2"/>
<dbReference type="PANTHER" id="PTHR43615">
    <property type="entry name" value="PHOSPHOENOLPYRUVATE SYNTHASE-RELATED"/>
    <property type="match status" value="1"/>
</dbReference>
<dbReference type="SUPFAM" id="SSF52009">
    <property type="entry name" value="Phosphohistidine domain"/>
    <property type="match status" value="1"/>
</dbReference>
<evidence type="ECO:0000259" key="2">
    <source>
        <dbReference type="Pfam" id="PF00391"/>
    </source>
</evidence>
<dbReference type="Gene3D" id="3.30.1490.20">
    <property type="entry name" value="ATP-grasp fold, A domain"/>
    <property type="match status" value="1"/>
</dbReference>
<dbReference type="Pfam" id="PF01326">
    <property type="entry name" value="PPDK_N"/>
    <property type="match status" value="1"/>
</dbReference>
<dbReference type="Pfam" id="PF00391">
    <property type="entry name" value="PEP-utilizers"/>
    <property type="match status" value="1"/>
</dbReference>
<keyword evidence="5" id="KW-1185">Reference proteome</keyword>
<dbReference type="KEGG" id="mgg:MPLG2_0642"/>
<keyword evidence="1" id="KW-0812">Transmembrane</keyword>
<feature type="domain" description="PEP-utilising enzyme mobile" evidence="2">
    <location>
        <begin position="767"/>
        <end position="838"/>
    </location>
</feature>
<dbReference type="InterPro" id="IPR051549">
    <property type="entry name" value="PEP_Utilizing_Enz"/>
</dbReference>
<proteinExistence type="predicted"/>
<keyword evidence="1" id="KW-0472">Membrane</keyword>
<reference evidence="4 5" key="1">
    <citation type="submission" date="2018-02" db="EMBL/GenBank/DDBJ databases">
        <authorList>
            <person name="Cohen D.B."/>
            <person name="Kent A.D."/>
        </authorList>
    </citation>
    <scope>NUCLEOTIDE SEQUENCE [LARGE SCALE GENOMIC DNA]</scope>
    <source>
        <strain evidence="4">1</strain>
    </source>
</reference>
<name>A0A2N9JDU2_9ACTN</name>
<dbReference type="GO" id="GO:0005524">
    <property type="term" value="F:ATP binding"/>
    <property type="evidence" value="ECO:0007669"/>
    <property type="project" value="InterPro"/>
</dbReference>
<dbReference type="PANTHER" id="PTHR43615:SF1">
    <property type="entry name" value="PPDK_N DOMAIN-CONTAINING PROTEIN"/>
    <property type="match status" value="1"/>
</dbReference>
<accession>A0A2N9JDU2</accession>
<dbReference type="InterPro" id="IPR008279">
    <property type="entry name" value="PEP-util_enz_mobile_dom"/>
</dbReference>